<feature type="region of interest" description="Disordered" evidence="1">
    <location>
        <begin position="1"/>
        <end position="102"/>
    </location>
</feature>
<evidence type="ECO:0000313" key="3">
    <source>
        <dbReference type="Proteomes" id="UP000765509"/>
    </source>
</evidence>
<protein>
    <submittedName>
        <fullName evidence="2">Uncharacterized protein</fullName>
    </submittedName>
</protein>
<keyword evidence="3" id="KW-1185">Reference proteome</keyword>
<dbReference type="EMBL" id="AVOT02013047">
    <property type="protein sequence ID" value="MBW0495351.1"/>
    <property type="molecule type" value="Genomic_DNA"/>
</dbReference>
<reference evidence="2" key="1">
    <citation type="submission" date="2021-03" db="EMBL/GenBank/DDBJ databases">
        <title>Draft genome sequence of rust myrtle Austropuccinia psidii MF-1, a brazilian biotype.</title>
        <authorList>
            <person name="Quecine M.C."/>
            <person name="Pachon D.M.R."/>
            <person name="Bonatelli M.L."/>
            <person name="Correr F.H."/>
            <person name="Franceschini L.M."/>
            <person name="Leite T.F."/>
            <person name="Margarido G.R.A."/>
            <person name="Almeida C.A."/>
            <person name="Ferrarezi J.A."/>
            <person name="Labate C.A."/>
        </authorList>
    </citation>
    <scope>NUCLEOTIDE SEQUENCE</scope>
    <source>
        <strain evidence="2">MF-1</strain>
    </source>
</reference>
<name>A0A9Q3D7K8_9BASI</name>
<comment type="caution">
    <text evidence="2">The sequence shown here is derived from an EMBL/GenBank/DDBJ whole genome shotgun (WGS) entry which is preliminary data.</text>
</comment>
<dbReference type="AlphaFoldDB" id="A0A9Q3D7K8"/>
<feature type="compositionally biased region" description="Polar residues" evidence="1">
    <location>
        <begin position="1"/>
        <end position="21"/>
    </location>
</feature>
<feature type="compositionally biased region" description="Basic and acidic residues" evidence="1">
    <location>
        <begin position="71"/>
        <end position="86"/>
    </location>
</feature>
<evidence type="ECO:0000256" key="1">
    <source>
        <dbReference type="SAM" id="MobiDB-lite"/>
    </source>
</evidence>
<feature type="compositionally biased region" description="Polar residues" evidence="1">
    <location>
        <begin position="31"/>
        <end position="40"/>
    </location>
</feature>
<accession>A0A9Q3D7K8</accession>
<evidence type="ECO:0000313" key="2">
    <source>
        <dbReference type="EMBL" id="MBW0495351.1"/>
    </source>
</evidence>
<sequence>MPSQHSPPAKNTRSPINQDVLTPTARAPLDCTSSVHQLSANLDRGLPMEGAAPSRRGGVKSRRSRSFSGLYHERQKEKGSHQEKKTPIIGSNASKPPQDSPRGEELILGYDFHFHLNPIIDWKNGLITYDSSHKDSIGIISSTRNDLATAVNSVSLVGELKTPSLPPSVHIPSIIPSHSLLPSRDEGFKEIKYVGEAVAISSLHFFQGAMYLPPLSFNSSQKEQWDEEEEPEEIETLLNVVPPAYH</sequence>
<gene>
    <name evidence="2" type="ORF">O181_035066</name>
</gene>
<organism evidence="2 3">
    <name type="scientific">Austropuccinia psidii MF-1</name>
    <dbReference type="NCBI Taxonomy" id="1389203"/>
    <lineage>
        <taxon>Eukaryota</taxon>
        <taxon>Fungi</taxon>
        <taxon>Dikarya</taxon>
        <taxon>Basidiomycota</taxon>
        <taxon>Pucciniomycotina</taxon>
        <taxon>Pucciniomycetes</taxon>
        <taxon>Pucciniales</taxon>
        <taxon>Sphaerophragmiaceae</taxon>
        <taxon>Austropuccinia</taxon>
    </lineage>
</organism>
<proteinExistence type="predicted"/>
<dbReference type="Proteomes" id="UP000765509">
    <property type="component" value="Unassembled WGS sequence"/>
</dbReference>